<proteinExistence type="predicted"/>
<dbReference type="PROSITE" id="PS50893">
    <property type="entry name" value="ABC_TRANSPORTER_2"/>
    <property type="match status" value="1"/>
</dbReference>
<dbReference type="InterPro" id="IPR011527">
    <property type="entry name" value="ABC1_TM_dom"/>
</dbReference>
<evidence type="ECO:0000256" key="1">
    <source>
        <dbReference type="ARBA" id="ARBA00004141"/>
    </source>
</evidence>
<keyword evidence="6 7" id="KW-0472">Membrane</keyword>
<dbReference type="InterPro" id="IPR036640">
    <property type="entry name" value="ABC1_TM_sf"/>
</dbReference>
<evidence type="ECO:0000256" key="2">
    <source>
        <dbReference type="ARBA" id="ARBA00022692"/>
    </source>
</evidence>
<dbReference type="SMART" id="SM00382">
    <property type="entry name" value="AAA"/>
    <property type="match status" value="1"/>
</dbReference>
<dbReference type="InterPro" id="IPR003593">
    <property type="entry name" value="AAA+_ATPase"/>
</dbReference>
<feature type="transmembrane region" description="Helical" evidence="7">
    <location>
        <begin position="213"/>
        <end position="231"/>
    </location>
</feature>
<protein>
    <submittedName>
        <fullName evidence="10">Unannotated protein</fullName>
    </submittedName>
</protein>
<feature type="transmembrane region" description="Helical" evidence="7">
    <location>
        <begin position="47"/>
        <end position="80"/>
    </location>
</feature>
<dbReference type="InterPro" id="IPR027417">
    <property type="entry name" value="P-loop_NTPase"/>
</dbReference>
<evidence type="ECO:0000313" key="10">
    <source>
        <dbReference type="EMBL" id="CAB4820860.1"/>
    </source>
</evidence>
<feature type="domain" description="ABC transmembrane type-1" evidence="9">
    <location>
        <begin position="49"/>
        <end position="354"/>
    </location>
</feature>
<keyword evidence="4" id="KW-0067">ATP-binding</keyword>
<name>A0A6J6ZGF6_9ZZZZ</name>
<dbReference type="InterPro" id="IPR039421">
    <property type="entry name" value="Type_1_exporter"/>
</dbReference>
<dbReference type="GO" id="GO:0140359">
    <property type="term" value="F:ABC-type transporter activity"/>
    <property type="evidence" value="ECO:0007669"/>
    <property type="project" value="InterPro"/>
</dbReference>
<accession>A0A6J6ZGF6</accession>
<evidence type="ECO:0000256" key="4">
    <source>
        <dbReference type="ARBA" id="ARBA00022840"/>
    </source>
</evidence>
<dbReference type="EMBL" id="CAFABK010000003">
    <property type="protein sequence ID" value="CAB4820860.1"/>
    <property type="molecule type" value="Genomic_DNA"/>
</dbReference>
<feature type="transmembrane region" description="Helical" evidence="7">
    <location>
        <begin position="183"/>
        <end position="207"/>
    </location>
</feature>
<dbReference type="GO" id="GO:0005524">
    <property type="term" value="F:ATP binding"/>
    <property type="evidence" value="ECO:0007669"/>
    <property type="project" value="UniProtKB-KW"/>
</dbReference>
<feature type="transmembrane region" description="Helical" evidence="7">
    <location>
        <begin position="92"/>
        <end position="121"/>
    </location>
</feature>
<evidence type="ECO:0000259" key="8">
    <source>
        <dbReference type="PROSITE" id="PS50893"/>
    </source>
</evidence>
<organism evidence="10">
    <name type="scientific">freshwater metagenome</name>
    <dbReference type="NCBI Taxonomy" id="449393"/>
    <lineage>
        <taxon>unclassified sequences</taxon>
        <taxon>metagenomes</taxon>
        <taxon>ecological metagenomes</taxon>
    </lineage>
</organism>
<keyword evidence="5 7" id="KW-1133">Transmembrane helix</keyword>
<dbReference type="PROSITE" id="PS00211">
    <property type="entry name" value="ABC_TRANSPORTER_1"/>
    <property type="match status" value="1"/>
</dbReference>
<reference evidence="10" key="1">
    <citation type="submission" date="2020-05" db="EMBL/GenBank/DDBJ databases">
        <authorList>
            <person name="Chiriac C."/>
            <person name="Salcher M."/>
            <person name="Ghai R."/>
            <person name="Kavagutti S V."/>
        </authorList>
    </citation>
    <scope>NUCLEOTIDE SEQUENCE</scope>
</reference>
<feature type="domain" description="ABC transporter" evidence="8">
    <location>
        <begin position="404"/>
        <end position="640"/>
    </location>
</feature>
<feature type="transmembrane region" description="Helical" evidence="7">
    <location>
        <begin position="298"/>
        <end position="317"/>
    </location>
</feature>
<dbReference type="Gene3D" id="1.20.1560.10">
    <property type="entry name" value="ABC transporter type 1, transmembrane domain"/>
    <property type="match status" value="1"/>
</dbReference>
<dbReference type="PANTHER" id="PTHR24221">
    <property type="entry name" value="ATP-BINDING CASSETTE SUB-FAMILY B"/>
    <property type="match status" value="1"/>
</dbReference>
<dbReference type="InterPro" id="IPR017871">
    <property type="entry name" value="ABC_transporter-like_CS"/>
</dbReference>
<dbReference type="AlphaFoldDB" id="A0A6J6ZGF6"/>
<evidence type="ECO:0000256" key="7">
    <source>
        <dbReference type="SAM" id="Phobius"/>
    </source>
</evidence>
<evidence type="ECO:0000256" key="5">
    <source>
        <dbReference type="ARBA" id="ARBA00022989"/>
    </source>
</evidence>
<dbReference type="GO" id="GO:0016020">
    <property type="term" value="C:membrane"/>
    <property type="evidence" value="ECO:0007669"/>
    <property type="project" value="UniProtKB-SubCell"/>
</dbReference>
<dbReference type="PROSITE" id="PS50929">
    <property type="entry name" value="ABC_TM1F"/>
    <property type="match status" value="1"/>
</dbReference>
<evidence type="ECO:0000256" key="3">
    <source>
        <dbReference type="ARBA" id="ARBA00022741"/>
    </source>
</evidence>
<dbReference type="GO" id="GO:0016887">
    <property type="term" value="F:ATP hydrolysis activity"/>
    <property type="evidence" value="ECO:0007669"/>
    <property type="project" value="InterPro"/>
</dbReference>
<dbReference type="SUPFAM" id="SSF52540">
    <property type="entry name" value="P-loop containing nucleoside triphosphate hydrolases"/>
    <property type="match status" value="1"/>
</dbReference>
<dbReference type="Gene3D" id="3.40.50.300">
    <property type="entry name" value="P-loop containing nucleotide triphosphate hydrolases"/>
    <property type="match status" value="1"/>
</dbReference>
<comment type="subcellular location">
    <subcellularLocation>
        <location evidence="1">Membrane</location>
        <topology evidence="1">Multi-pass membrane protein</topology>
    </subcellularLocation>
</comment>
<dbReference type="InterPro" id="IPR003439">
    <property type="entry name" value="ABC_transporter-like_ATP-bd"/>
</dbReference>
<dbReference type="PANTHER" id="PTHR24221:SF654">
    <property type="entry name" value="ATP-BINDING CASSETTE SUB-FAMILY B MEMBER 6"/>
    <property type="match status" value="1"/>
</dbReference>
<evidence type="ECO:0000259" key="9">
    <source>
        <dbReference type="PROSITE" id="PS50929"/>
    </source>
</evidence>
<evidence type="ECO:0000256" key="6">
    <source>
        <dbReference type="ARBA" id="ARBA00023136"/>
    </source>
</evidence>
<keyword evidence="2 7" id="KW-0812">Transmembrane</keyword>
<dbReference type="Pfam" id="PF00005">
    <property type="entry name" value="ABC_tran"/>
    <property type="match status" value="1"/>
</dbReference>
<keyword evidence="3" id="KW-0547">Nucleotide-binding</keyword>
<dbReference type="SUPFAM" id="SSF90123">
    <property type="entry name" value="ABC transporter transmembrane region"/>
    <property type="match status" value="1"/>
</dbReference>
<gene>
    <name evidence="10" type="ORF">UFOPK3204_00149</name>
</gene>
<sequence length="643" mass="68781">MTSADSSSVMEPDDPSGSLGVTAFENPGVASAVRQAVDLLPPKKRRLLIVAALVQISLGLLDLLGIALIGLVAAVAVSGIGAKGTIPVWAESILAAMGLSGLTVSQLTVYLALAAVTILVLKTVLSAFMSRRITIFLANRQADVSVKLARAFLRRPLADVLRWTTSEATYALNNGAGAATVSLLGSAIMIASESFLFIIVGVSLFIYDPVLTLVSAVFFASIVAFLHRILGSWSARNAKVMTDTSINTLTAVSEALSTYRETMVLNRRDLYVTRYEGLVGRAATASASNAFIMEIPKYVLESALYLGVLILGVVQFLTKDWAAAASTVAVFLAAGSRVIPSMLRLQGAGITIRNAAVQAQPTFFMADFLNRLNKSDPSPQTPRMTSQRIREHIIRGFPDFEASIKVQGVTLTYSDAPEPALINASFQAKEGSSVALVGSTGAGKSTLADVVLGVLDPDEGSVLISGLAPREAIDRWPGAIAYVPQSVALVAGTVRENVALGLPDEDIDDELVWEALRRAHIADFLTDSREGLDTFIGERGFRLSGGQRQRLGIARALYTRPKLLVLDEATSALDSETEQSIIKTLDELEGEVTTLTVAHRLATVRRADQLIFLKDGRIEARGTFEEVRRQVDDFDHQAALLGL</sequence>